<evidence type="ECO:0000256" key="6">
    <source>
        <dbReference type="PROSITE-ProRule" id="PRU00134"/>
    </source>
</evidence>
<dbReference type="OrthoDB" id="5231159at2759"/>
<feature type="domain" description="F-box" evidence="9">
    <location>
        <begin position="302"/>
        <end position="348"/>
    </location>
</feature>
<feature type="region of interest" description="Disordered" evidence="8">
    <location>
        <begin position="59"/>
        <end position="147"/>
    </location>
</feature>
<feature type="repeat" description="WD" evidence="7">
    <location>
        <begin position="759"/>
        <end position="792"/>
    </location>
</feature>
<feature type="region of interest" description="Disordered" evidence="8">
    <location>
        <begin position="985"/>
        <end position="1005"/>
    </location>
</feature>
<feature type="compositionally biased region" description="Low complexity" evidence="8">
    <location>
        <begin position="985"/>
        <end position="997"/>
    </location>
</feature>
<feature type="compositionally biased region" description="Low complexity" evidence="8">
    <location>
        <begin position="59"/>
        <end position="73"/>
    </location>
</feature>
<accession>A0A835THT8</accession>
<dbReference type="SMART" id="SM00256">
    <property type="entry name" value="FBOX"/>
    <property type="match status" value="1"/>
</dbReference>
<evidence type="ECO:0008006" key="13">
    <source>
        <dbReference type="Google" id="ProtNLM"/>
    </source>
</evidence>
<feature type="region of interest" description="Disordered" evidence="8">
    <location>
        <begin position="444"/>
        <end position="481"/>
    </location>
</feature>
<dbReference type="Pfam" id="PF00400">
    <property type="entry name" value="WD40"/>
    <property type="match status" value="3"/>
</dbReference>
<feature type="compositionally biased region" description="Pro residues" evidence="8">
    <location>
        <begin position="177"/>
        <end position="192"/>
    </location>
</feature>
<feature type="region of interest" description="Disordered" evidence="8">
    <location>
        <begin position="166"/>
        <end position="221"/>
    </location>
</feature>
<feature type="domain" description="MYND-type" evidence="10">
    <location>
        <begin position="4"/>
        <end position="40"/>
    </location>
</feature>
<reference evidence="11" key="1">
    <citation type="journal article" date="2020" name="bioRxiv">
        <title>Comparative genomics of Chlamydomonas.</title>
        <authorList>
            <person name="Craig R.J."/>
            <person name="Hasan A.R."/>
            <person name="Ness R.W."/>
            <person name="Keightley P.D."/>
        </authorList>
    </citation>
    <scope>NUCLEOTIDE SEQUENCE</scope>
    <source>
        <strain evidence="11">SAG 7.73</strain>
    </source>
</reference>
<gene>
    <name evidence="11" type="ORF">HXX76_005141</name>
</gene>
<feature type="compositionally biased region" description="Polar residues" evidence="8">
    <location>
        <begin position="675"/>
        <end position="699"/>
    </location>
</feature>
<keyword evidence="12" id="KW-1185">Reference proteome</keyword>
<evidence type="ECO:0000313" key="12">
    <source>
        <dbReference type="Proteomes" id="UP000650467"/>
    </source>
</evidence>
<keyword evidence="2" id="KW-0479">Metal-binding</keyword>
<evidence type="ECO:0000256" key="4">
    <source>
        <dbReference type="ARBA" id="ARBA00022771"/>
    </source>
</evidence>
<dbReference type="PROSITE" id="PS50181">
    <property type="entry name" value="FBOX"/>
    <property type="match status" value="1"/>
</dbReference>
<dbReference type="Gene3D" id="2.130.10.10">
    <property type="entry name" value="YVTN repeat-like/Quinoprotein amine dehydrogenase"/>
    <property type="match status" value="3"/>
</dbReference>
<protein>
    <recommendedName>
        <fullName evidence="13">MYND-type domain-containing protein</fullName>
    </recommendedName>
</protein>
<evidence type="ECO:0000259" key="10">
    <source>
        <dbReference type="PROSITE" id="PS50865"/>
    </source>
</evidence>
<dbReference type="InterPro" id="IPR001680">
    <property type="entry name" value="WD40_rpt"/>
</dbReference>
<feature type="compositionally biased region" description="Low complexity" evidence="8">
    <location>
        <begin position="471"/>
        <end position="481"/>
    </location>
</feature>
<dbReference type="PROSITE" id="PS50865">
    <property type="entry name" value="ZF_MYND_2"/>
    <property type="match status" value="1"/>
</dbReference>
<dbReference type="PANTHER" id="PTHR22847:SF637">
    <property type="entry name" value="WD REPEAT DOMAIN 5B"/>
    <property type="match status" value="1"/>
</dbReference>
<feature type="region of interest" description="Disordered" evidence="8">
    <location>
        <begin position="826"/>
        <end position="846"/>
    </location>
</feature>
<feature type="compositionally biased region" description="Pro residues" evidence="8">
    <location>
        <begin position="890"/>
        <end position="914"/>
    </location>
</feature>
<feature type="compositionally biased region" description="Pro residues" evidence="8">
    <location>
        <begin position="239"/>
        <end position="255"/>
    </location>
</feature>
<organism evidence="11 12">
    <name type="scientific">Chlamydomonas incerta</name>
    <dbReference type="NCBI Taxonomy" id="51695"/>
    <lineage>
        <taxon>Eukaryota</taxon>
        <taxon>Viridiplantae</taxon>
        <taxon>Chlorophyta</taxon>
        <taxon>core chlorophytes</taxon>
        <taxon>Chlorophyceae</taxon>
        <taxon>CS clade</taxon>
        <taxon>Chlamydomonadales</taxon>
        <taxon>Chlamydomonadaceae</taxon>
        <taxon>Chlamydomonas</taxon>
    </lineage>
</organism>
<name>A0A835THT8_CHLIN</name>
<feature type="repeat" description="WD" evidence="7">
    <location>
        <begin position="586"/>
        <end position="625"/>
    </location>
</feature>
<dbReference type="SUPFAM" id="SSF50978">
    <property type="entry name" value="WD40 repeat-like"/>
    <property type="match status" value="2"/>
</dbReference>
<dbReference type="Pfam" id="PF12937">
    <property type="entry name" value="F-box-like"/>
    <property type="match status" value="1"/>
</dbReference>
<feature type="region of interest" description="Disordered" evidence="8">
    <location>
        <begin position="665"/>
        <end position="706"/>
    </location>
</feature>
<comment type="caution">
    <text evidence="11">The sequence shown here is derived from an EMBL/GenBank/DDBJ whole genome shotgun (WGS) entry which is preliminary data.</text>
</comment>
<evidence type="ECO:0000256" key="1">
    <source>
        <dbReference type="ARBA" id="ARBA00022574"/>
    </source>
</evidence>
<dbReference type="Gene3D" id="1.20.1280.50">
    <property type="match status" value="1"/>
</dbReference>
<evidence type="ECO:0000256" key="2">
    <source>
        <dbReference type="ARBA" id="ARBA00022723"/>
    </source>
</evidence>
<evidence type="ECO:0000256" key="8">
    <source>
        <dbReference type="SAM" id="MobiDB-lite"/>
    </source>
</evidence>
<feature type="region of interest" description="Disordered" evidence="8">
    <location>
        <begin position="235"/>
        <end position="259"/>
    </location>
</feature>
<feature type="compositionally biased region" description="Low complexity" evidence="8">
    <location>
        <begin position="166"/>
        <end position="176"/>
    </location>
</feature>
<feature type="compositionally biased region" description="Pro residues" evidence="8">
    <location>
        <begin position="74"/>
        <end position="99"/>
    </location>
</feature>
<keyword evidence="4 6" id="KW-0863">Zinc-finger</keyword>
<dbReference type="SUPFAM" id="SSF81383">
    <property type="entry name" value="F-box domain"/>
    <property type="match status" value="1"/>
</dbReference>
<dbReference type="Proteomes" id="UP000650467">
    <property type="component" value="Unassembled WGS sequence"/>
</dbReference>
<proteinExistence type="predicted"/>
<feature type="compositionally biased region" description="Gly residues" evidence="8">
    <location>
        <begin position="447"/>
        <end position="458"/>
    </location>
</feature>
<sequence>MASCQCCDKQAQFRCGKCKSARYCSRECQKDHWAHHKVQCAALAAAARQAAAAAAAAAPAAAAGVPGAPSPSSTRPPPAFTPHPPHQPQTPQTPQPPASQPSADRAAPGGPGPGSGGPRINPRLARLLGDAPPMLQPEPPAPDAARAPYAAATAAPAAVAAPAAAATCEPAAAPRPQLVPQPPMAPRPPPELQPGAPGAGGGAMARGRPTPHLRQGTAAPSAGLVAEGSSILDRLAPAAPAPPPVPPPAPAPAAPPAAAVPVPPAPTPATAPAVAKGLGMDAWPWAEVFSKDASSNNSNSSNSGLGSMPHECLMEVLKALPARSLAAAGAVCRAWRRAAREPWLWVRQLCAAGYPLPYAAYVAAAATAPPGAAAGALLQHSSAGAGDPGGDPESPSSGGVGARAVAGVRGIRAVKAVRAAGVAGSHEDFLGGLRTGFLDRLQSQAQGAGGGGSEGGGARLHMPRPPPGQPPGAASASSASASASAAPAAGASRATALQPALDLKALLGRNRRLESNWVSGRYAESQLREHSSNVECLAFQWVEPWGPVLCSAAWDGSVRVFSLGPAEAAPGGAPAAPQQVRVVRRFRGHTGWVTSMAAGRHVVVTASTDRRVAAWRYSSEAESPAALLDHPAEVTNVRFAYAPNAPPPTAHHPAPQLVPRDALARNQRGAAAQPQPATESGSSRGSDLSDPARQQQLQPWSGAGSDAAAAGAAASGAAAVIVPYDAPYDAAWEDWVVTGCVDGCIRLWHLPSRTLLRAMSGHSDVVWSCHPLTGSSVLVSSSRDGSTKLWQLPAFAAAQAAVATAAAAAAAADGQAAAGAGARAAGAAAGGGHGQAQGQGQEAAGGAAGGAAARAPTQVVEAMATLCGHSSPVLCMDVARVPAGVLPPPAPPRAAGAPPPGGAGPGVQPAPPPAGGVVNAPNNASARPEEVLAAHADLLSSLVHLLNTSLVEPPAPAPPASAPASAAAPAAGAAAPAPAAGTAPAAARAAARSSHAPSDARLDANGDPIDGLGSVTRANKAAAAAAAAAAALPVWLVATGGADGVVRVWNLASASVLSTLKGHTVGVLSVKFGYLPRTAAAARDAQLLPPDLDVAAAAPPPAAAAAGKALPPGQYGLGLQTPPSPSASIPDTSATACTALLPKRPGAGSAAAAHAGGRAAGGAVLPPSQRLVLVTGSVREVRVWDALSGVALVALEDHSGPVTSISMVHGALVTLAMGDGLIVYKCNGLDTPPAATASTASTAGTLVAVAAADEAGRSSGAGGTRPGSAGPGAAAARLRQAVAAQRRPLEPVICLQDGVHHSFAAALATHLEGLAVGSGTGDITYLDFRPRASPLPSLTAGRHQQQTAALRAAAAAAQGREAGAGGGSAFVLRF</sequence>
<keyword evidence="1 7" id="KW-0853">WD repeat</keyword>
<dbReference type="GO" id="GO:1990234">
    <property type="term" value="C:transferase complex"/>
    <property type="evidence" value="ECO:0007669"/>
    <property type="project" value="UniProtKB-ARBA"/>
</dbReference>
<dbReference type="SMART" id="SM00320">
    <property type="entry name" value="WD40"/>
    <property type="match status" value="6"/>
</dbReference>
<dbReference type="GO" id="GO:0008270">
    <property type="term" value="F:zinc ion binding"/>
    <property type="evidence" value="ECO:0007669"/>
    <property type="project" value="UniProtKB-KW"/>
</dbReference>
<dbReference type="PROSITE" id="PS50082">
    <property type="entry name" value="WD_REPEATS_2"/>
    <property type="match status" value="3"/>
</dbReference>
<feature type="region of interest" description="Disordered" evidence="8">
    <location>
        <begin position="890"/>
        <end position="923"/>
    </location>
</feature>
<evidence type="ECO:0000259" key="9">
    <source>
        <dbReference type="PROSITE" id="PS50181"/>
    </source>
</evidence>
<dbReference type="InterPro" id="IPR002893">
    <property type="entry name" value="Znf_MYND"/>
</dbReference>
<evidence type="ECO:0000256" key="5">
    <source>
        <dbReference type="ARBA" id="ARBA00022833"/>
    </source>
</evidence>
<dbReference type="PROSITE" id="PS01360">
    <property type="entry name" value="ZF_MYND_1"/>
    <property type="match status" value="1"/>
</dbReference>
<dbReference type="InterPro" id="IPR036322">
    <property type="entry name" value="WD40_repeat_dom_sf"/>
</dbReference>
<dbReference type="PANTHER" id="PTHR22847">
    <property type="entry name" value="WD40 REPEAT PROTEIN"/>
    <property type="match status" value="1"/>
</dbReference>
<feature type="repeat" description="WD" evidence="7">
    <location>
        <begin position="1036"/>
        <end position="1059"/>
    </location>
</feature>
<dbReference type="InterPro" id="IPR001810">
    <property type="entry name" value="F-box_dom"/>
</dbReference>
<dbReference type="InterPro" id="IPR015943">
    <property type="entry name" value="WD40/YVTN_repeat-like_dom_sf"/>
</dbReference>
<dbReference type="Pfam" id="PF01753">
    <property type="entry name" value="zf-MYND"/>
    <property type="match status" value="1"/>
</dbReference>
<evidence type="ECO:0000256" key="7">
    <source>
        <dbReference type="PROSITE-ProRule" id="PRU00221"/>
    </source>
</evidence>
<keyword evidence="3" id="KW-0677">Repeat</keyword>
<dbReference type="EMBL" id="JAEHOC010000009">
    <property type="protein sequence ID" value="KAG2438591.1"/>
    <property type="molecule type" value="Genomic_DNA"/>
</dbReference>
<dbReference type="SUPFAM" id="SSF144232">
    <property type="entry name" value="HIT/MYND zinc finger-like"/>
    <property type="match status" value="1"/>
</dbReference>
<dbReference type="Gene3D" id="6.10.140.2220">
    <property type="match status" value="1"/>
</dbReference>
<dbReference type="InterPro" id="IPR036047">
    <property type="entry name" value="F-box-like_dom_sf"/>
</dbReference>
<evidence type="ECO:0000313" key="11">
    <source>
        <dbReference type="EMBL" id="KAG2438591.1"/>
    </source>
</evidence>
<evidence type="ECO:0000256" key="3">
    <source>
        <dbReference type="ARBA" id="ARBA00022737"/>
    </source>
</evidence>
<keyword evidence="5" id="KW-0862">Zinc</keyword>
<feature type="compositionally biased region" description="Gly residues" evidence="8">
    <location>
        <begin position="828"/>
        <end position="837"/>
    </location>
</feature>